<keyword evidence="10 13" id="KW-0496">Mitochondrion</keyword>
<dbReference type="PROSITE" id="PS00668">
    <property type="entry name" value="COMPLEX1_ND1_2"/>
    <property type="match status" value="1"/>
</dbReference>
<evidence type="ECO:0000256" key="11">
    <source>
        <dbReference type="ARBA" id="ARBA00023136"/>
    </source>
</evidence>
<dbReference type="Pfam" id="PF00146">
    <property type="entry name" value="NADHdh"/>
    <property type="match status" value="1"/>
</dbReference>
<feature type="transmembrane region" description="Helical" evidence="14">
    <location>
        <begin position="284"/>
        <end position="305"/>
    </location>
</feature>
<evidence type="ECO:0000256" key="14">
    <source>
        <dbReference type="SAM" id="Phobius"/>
    </source>
</evidence>
<dbReference type="GO" id="GO:0008137">
    <property type="term" value="F:NADH dehydrogenase (ubiquinone) activity"/>
    <property type="evidence" value="ECO:0007669"/>
    <property type="project" value="UniProtKB-EC"/>
</dbReference>
<feature type="transmembrane region" description="Helical" evidence="14">
    <location>
        <begin position="222"/>
        <end position="245"/>
    </location>
</feature>
<evidence type="ECO:0000256" key="12">
    <source>
        <dbReference type="RuleBase" id="RU000471"/>
    </source>
</evidence>
<keyword evidence="11 14" id="KW-0472">Membrane</keyword>
<dbReference type="AlphaFoldDB" id="A0A8A0XYY6"/>
<dbReference type="InterPro" id="IPR018086">
    <property type="entry name" value="NADH_UbQ_OxRdtase_su1_CS"/>
</dbReference>
<dbReference type="PANTHER" id="PTHR11432">
    <property type="entry name" value="NADH DEHYDROGENASE SUBUNIT 1"/>
    <property type="match status" value="1"/>
</dbReference>
<geneLocation type="mitochondrion" evidence="15"/>
<evidence type="ECO:0000256" key="6">
    <source>
        <dbReference type="ARBA" id="ARBA00022692"/>
    </source>
</evidence>
<dbReference type="GO" id="GO:0003954">
    <property type="term" value="F:NADH dehydrogenase activity"/>
    <property type="evidence" value="ECO:0007669"/>
    <property type="project" value="TreeGrafter"/>
</dbReference>
<keyword evidence="7" id="KW-0999">Mitochondrion inner membrane</keyword>
<sequence length="308" mass="35381">MLELQILSCIVMLIQSLVSVAFITLMERKVLGYMQIRLGPNKVGIMGILQPLSDAVKLYTKEISWPIKSNSNAFFFSPCLSLTLSLLMVLTLPFWKGWIALELSVLMFLSILGLGVYPILISGWSSNSNYSLIGSMRALAQTISYEVSLVFILLSSLFMCSSMSFYWLNSIQKMFFFAMYFIPLSMWLFSMIAELNRTPFDFAEGESELVSGFNTEYSSSSFAIIFMAEYLMILTFSMLTTVFFLGGKDNYPFFLLMKVMIIMHFIIWIRATLPRFRYDKLMDFSWKVILPFSTFHLFISILLTITSK</sequence>
<dbReference type="EC" id="7.1.1.2" evidence="13"/>
<dbReference type="EMBL" id="MW582621">
    <property type="protein sequence ID" value="QSQ87286.1"/>
    <property type="molecule type" value="Genomic_DNA"/>
</dbReference>
<organism evidence="15">
    <name type="scientific">Thrips hawaiiensis</name>
    <dbReference type="NCBI Taxonomy" id="163894"/>
    <lineage>
        <taxon>Eukaryota</taxon>
        <taxon>Metazoa</taxon>
        <taxon>Ecdysozoa</taxon>
        <taxon>Arthropoda</taxon>
        <taxon>Hexapoda</taxon>
        <taxon>Insecta</taxon>
        <taxon>Pterygota</taxon>
        <taxon>Neoptera</taxon>
        <taxon>Paraneoptera</taxon>
        <taxon>Thysanoptera</taxon>
        <taxon>Terebrantia</taxon>
        <taxon>Thripoidea</taxon>
        <taxon>Thripidae</taxon>
        <taxon>Thrips</taxon>
    </lineage>
</organism>
<accession>A0A8A0XYY6</accession>
<keyword evidence="12" id="KW-0520">NAD</keyword>
<feature type="transmembrane region" description="Helical" evidence="14">
    <location>
        <begin position="251"/>
        <end position="272"/>
    </location>
</feature>
<comment type="subcellular location">
    <subcellularLocation>
        <location evidence="2 12">Mitochondrion inner membrane</location>
        <topology evidence="2 12">Multi-pass membrane protein</topology>
    </subcellularLocation>
</comment>
<gene>
    <name evidence="15" type="primary">nad1</name>
</gene>
<feature type="transmembrane region" description="Helical" evidence="14">
    <location>
        <begin position="145"/>
        <end position="168"/>
    </location>
</feature>
<dbReference type="GO" id="GO:0005743">
    <property type="term" value="C:mitochondrial inner membrane"/>
    <property type="evidence" value="ECO:0007669"/>
    <property type="project" value="UniProtKB-SubCell"/>
</dbReference>
<reference evidence="15" key="1">
    <citation type="submission" date="2021-02" db="EMBL/GenBank/DDBJ databases">
        <title>Complete mitochondrial genome sequence for the Thrips hawaiiensis (Thysanoptera: Thripidae).</title>
        <authorList>
            <person name="Wang Y."/>
        </authorList>
    </citation>
    <scope>NUCLEOTIDE SEQUENCE</scope>
</reference>
<keyword evidence="6 12" id="KW-0812">Transmembrane</keyword>
<evidence type="ECO:0000256" key="10">
    <source>
        <dbReference type="ARBA" id="ARBA00023128"/>
    </source>
</evidence>
<feature type="transmembrane region" description="Helical" evidence="14">
    <location>
        <begin position="73"/>
        <end position="95"/>
    </location>
</feature>
<dbReference type="PANTHER" id="PTHR11432:SF3">
    <property type="entry name" value="NADH-UBIQUINONE OXIDOREDUCTASE CHAIN 1"/>
    <property type="match status" value="1"/>
</dbReference>
<feature type="transmembrane region" description="Helical" evidence="14">
    <location>
        <begin position="6"/>
        <end position="26"/>
    </location>
</feature>
<comment type="function">
    <text evidence="1">Core subunit of the mitochondrial membrane respiratory chain NADH dehydrogenase (Complex I) that is believed to belong to the minimal assembly required for catalysis. Complex I functions in the transfer of electrons from NADH to the respiratory chain. The immediate electron acceptor for the enzyme is believed to be ubiquinone.</text>
</comment>
<evidence type="ECO:0000256" key="1">
    <source>
        <dbReference type="ARBA" id="ARBA00003257"/>
    </source>
</evidence>
<keyword evidence="5" id="KW-0813">Transport</keyword>
<evidence type="ECO:0000256" key="13">
    <source>
        <dbReference type="RuleBase" id="RU000473"/>
    </source>
</evidence>
<protein>
    <recommendedName>
        <fullName evidence="4 13">NADH-ubiquinone oxidoreductase chain 1</fullName>
        <ecNumber evidence="13">7.1.1.2</ecNumber>
    </recommendedName>
</protein>
<feature type="transmembrane region" description="Helical" evidence="14">
    <location>
        <begin position="101"/>
        <end position="124"/>
    </location>
</feature>
<evidence type="ECO:0000256" key="7">
    <source>
        <dbReference type="ARBA" id="ARBA00022792"/>
    </source>
</evidence>
<dbReference type="PROSITE" id="PS00667">
    <property type="entry name" value="COMPLEX1_ND1_1"/>
    <property type="match status" value="1"/>
</dbReference>
<evidence type="ECO:0000256" key="2">
    <source>
        <dbReference type="ARBA" id="ARBA00004448"/>
    </source>
</evidence>
<name>A0A8A0XYY6_9NEOP</name>
<feature type="transmembrane region" description="Helical" evidence="14">
    <location>
        <begin position="174"/>
        <end position="193"/>
    </location>
</feature>
<dbReference type="InterPro" id="IPR001694">
    <property type="entry name" value="NADH_UbQ_OxRdtase_su1/FPO"/>
</dbReference>
<evidence type="ECO:0000256" key="5">
    <source>
        <dbReference type="ARBA" id="ARBA00022448"/>
    </source>
</evidence>
<keyword evidence="8 14" id="KW-1133">Transmembrane helix</keyword>
<comment type="similarity">
    <text evidence="3 12">Belongs to the complex I subunit 1 family.</text>
</comment>
<evidence type="ECO:0000256" key="9">
    <source>
        <dbReference type="ARBA" id="ARBA00023075"/>
    </source>
</evidence>
<evidence type="ECO:0000256" key="4">
    <source>
        <dbReference type="ARBA" id="ARBA00021009"/>
    </source>
</evidence>
<dbReference type="GO" id="GO:0009060">
    <property type="term" value="P:aerobic respiration"/>
    <property type="evidence" value="ECO:0007669"/>
    <property type="project" value="TreeGrafter"/>
</dbReference>
<keyword evidence="9 13" id="KW-0830">Ubiquinone</keyword>
<dbReference type="HAMAP" id="MF_01350">
    <property type="entry name" value="NDH1_NuoH"/>
    <property type="match status" value="1"/>
</dbReference>
<comment type="catalytic activity">
    <reaction evidence="13">
        <text>a ubiquinone + NADH + 5 H(+)(in) = a ubiquinol + NAD(+) + 4 H(+)(out)</text>
        <dbReference type="Rhea" id="RHEA:29091"/>
        <dbReference type="Rhea" id="RHEA-COMP:9565"/>
        <dbReference type="Rhea" id="RHEA-COMP:9566"/>
        <dbReference type="ChEBI" id="CHEBI:15378"/>
        <dbReference type="ChEBI" id="CHEBI:16389"/>
        <dbReference type="ChEBI" id="CHEBI:17976"/>
        <dbReference type="ChEBI" id="CHEBI:57540"/>
        <dbReference type="ChEBI" id="CHEBI:57945"/>
        <dbReference type="EC" id="7.1.1.2"/>
    </reaction>
</comment>
<evidence type="ECO:0000313" key="15">
    <source>
        <dbReference type="EMBL" id="QSQ87286.1"/>
    </source>
</evidence>
<proteinExistence type="inferred from homology"/>
<evidence type="ECO:0000256" key="8">
    <source>
        <dbReference type="ARBA" id="ARBA00022989"/>
    </source>
</evidence>
<evidence type="ECO:0000256" key="3">
    <source>
        <dbReference type="ARBA" id="ARBA00010535"/>
    </source>
</evidence>